<keyword evidence="1" id="KW-0418">Kinase</keyword>
<organism evidence="1 2">
    <name type="scientific">Pedobacter africanus</name>
    <dbReference type="NCBI Taxonomy" id="151894"/>
    <lineage>
        <taxon>Bacteria</taxon>
        <taxon>Pseudomonadati</taxon>
        <taxon>Bacteroidota</taxon>
        <taxon>Sphingobacteriia</taxon>
        <taxon>Sphingobacteriales</taxon>
        <taxon>Sphingobacteriaceae</taxon>
        <taxon>Pedobacter</taxon>
    </lineage>
</organism>
<dbReference type="EMBL" id="JAVDTF010000004">
    <property type="protein sequence ID" value="MDR6785329.1"/>
    <property type="molecule type" value="Genomic_DNA"/>
</dbReference>
<name>A0ACC6L1E9_9SPHI</name>
<proteinExistence type="predicted"/>
<comment type="caution">
    <text evidence="1">The sequence shown here is derived from an EMBL/GenBank/DDBJ whole genome shotgun (WGS) entry which is preliminary data.</text>
</comment>
<keyword evidence="2" id="KW-1185">Reference proteome</keyword>
<keyword evidence="1" id="KW-0808">Transferase</keyword>
<reference evidence="1" key="1">
    <citation type="submission" date="2023-07" db="EMBL/GenBank/DDBJ databases">
        <title>Sorghum-associated microbial communities from plants grown in Nebraska, USA.</title>
        <authorList>
            <person name="Schachtman D."/>
        </authorList>
    </citation>
    <scope>NUCLEOTIDE SEQUENCE</scope>
    <source>
        <strain evidence="1">2697</strain>
    </source>
</reference>
<protein>
    <submittedName>
        <fullName evidence="1">Signal transduction histidine kinase</fullName>
    </submittedName>
</protein>
<accession>A0ACC6L1E9</accession>
<dbReference type="Proteomes" id="UP001246858">
    <property type="component" value="Unassembled WGS sequence"/>
</dbReference>
<evidence type="ECO:0000313" key="2">
    <source>
        <dbReference type="Proteomes" id="UP001246858"/>
    </source>
</evidence>
<evidence type="ECO:0000313" key="1">
    <source>
        <dbReference type="EMBL" id="MDR6785329.1"/>
    </source>
</evidence>
<gene>
    <name evidence="1" type="ORF">J2X78_003914</name>
</gene>
<sequence length="703" mass="79469">MYSRTLLIVCAFFLSAVCLAKDTEHIKLLKEKKKACEAIGAVLSGKPESLDQLIGTAEEGLRLTTAKEHAYRFFFNQAIGTGYYYKQNFAKTRLHFEAAYAEATQANLLESSLKPLGNLVAVYHYMGLQSKADEAAQKLKLLAESTDTLKNKGDVYYNLGLYNQQQKFYYSIALGNFLKSAALHKPIADTTKIIKRKLDYGVILMMVAEIYLYLKQPNKALEYLNEARPYLNLSIIYDISAYGKLVRTYSLLNDKKEALKYYGLLHKAAGTKPSRWSELVSSNIEMATLELKAGNYEAAKLYVDKAGKQLRLDNSELLASSVNIAYGDYYKQLDKYAEAVKYYKMAEHGARIYNKEQYADLLRSLTAVLIKSGKDADAAAYFGKYVMVSDSLSQGKISLNLAEMEARFQNDFKQKKIAELNRENELKKLELKQEAVTRWLLIGGALLLLGALALIYLNFRNKQKANLLLDKKNKELDSLNEQLTNANEVKTKLFGIIAHDLRSPVSQLFTFLKLQQEQAGLMPEEEKKKHQQRLMQSSSHLLETMEDLLIWSKSQMDNFELNTDEVNIQELFEETTSLMLGQAEVRELEIRIASGPGHIRTDQNLLTIVLRNLLQNAINHAFSGGVIYLNAGLNDQKQSFLSILNHGEVIPRDKIEELLNNNHVKSKSSGYGLLIVKELLLKINAVLKITSNTEGTTIQVIFL</sequence>